<name>A0A119CYU2_SHEFR</name>
<evidence type="ECO:0000313" key="2">
    <source>
        <dbReference type="Proteomes" id="UP000055702"/>
    </source>
</evidence>
<reference evidence="1 2" key="1">
    <citation type="submission" date="2016-01" db="EMBL/GenBank/DDBJ databases">
        <title>Draft genome of the antarctic isolate Shewanella frigidimarina Ag06-30.</title>
        <authorList>
            <person name="Parmeciano Di Noto G."/>
            <person name="Vazquez S."/>
            <person name="Mac Cormack W."/>
            <person name="Iriarte A."/>
            <person name="Quiroga C."/>
        </authorList>
    </citation>
    <scope>NUCLEOTIDE SEQUENCE [LARGE SCALE GENOMIC DNA]</scope>
    <source>
        <strain evidence="1 2">Ag06-30</strain>
    </source>
</reference>
<dbReference type="RefSeq" id="WP_059747260.1">
    <property type="nucleotide sequence ID" value="NZ_LRDC01000051.1"/>
</dbReference>
<accession>A0A119CYU2</accession>
<dbReference type="EMBL" id="LRDC01000051">
    <property type="protein sequence ID" value="KVX00325.1"/>
    <property type="molecule type" value="Genomic_DNA"/>
</dbReference>
<protein>
    <submittedName>
        <fullName evidence="1">Uncharacterized protein</fullName>
    </submittedName>
</protein>
<evidence type="ECO:0000313" key="1">
    <source>
        <dbReference type="EMBL" id="KVX00325.1"/>
    </source>
</evidence>
<organism evidence="1">
    <name type="scientific">Shewanella frigidimarina</name>
    <dbReference type="NCBI Taxonomy" id="56812"/>
    <lineage>
        <taxon>Bacteria</taxon>
        <taxon>Pseudomonadati</taxon>
        <taxon>Pseudomonadota</taxon>
        <taxon>Gammaproteobacteria</taxon>
        <taxon>Alteromonadales</taxon>
        <taxon>Shewanellaceae</taxon>
        <taxon>Shewanella</taxon>
    </lineage>
</organism>
<gene>
    <name evidence="1" type="ORF">AWJ07_08120</name>
</gene>
<proteinExistence type="predicted"/>
<dbReference type="Proteomes" id="UP000055702">
    <property type="component" value="Unassembled WGS sequence"/>
</dbReference>
<dbReference type="AlphaFoldDB" id="A0A119CYU2"/>
<comment type="caution">
    <text evidence="1">The sequence shown here is derived from an EMBL/GenBank/DDBJ whole genome shotgun (WGS) entry which is preliminary data.</text>
</comment>
<sequence length="124" mass="13842">MSTIESNIQNILISAAINKGTVSYKTIYSLFDNNTPQNAVWDTFEMACRNIATPQNAIYGALLRKKGAPFPESGFFELFKNTRQDLYYSITGAYGTMSNNLSIPYKSAILQHELAVVHQHACNI</sequence>